<proteinExistence type="predicted"/>
<comment type="caution">
    <text evidence="1">The sequence shown here is derived from an EMBL/GenBank/DDBJ whole genome shotgun (WGS) entry which is preliminary data.</text>
</comment>
<organism evidence="1 2">
    <name type="scientific">Enemella dayhoffiae</name>
    <dbReference type="NCBI Taxonomy" id="2016507"/>
    <lineage>
        <taxon>Bacteria</taxon>
        <taxon>Bacillati</taxon>
        <taxon>Actinomycetota</taxon>
        <taxon>Actinomycetes</taxon>
        <taxon>Propionibacteriales</taxon>
        <taxon>Propionibacteriaceae</taxon>
        <taxon>Enemella</taxon>
    </lineage>
</organism>
<evidence type="ECO:0008006" key="3">
    <source>
        <dbReference type="Google" id="ProtNLM"/>
    </source>
</evidence>
<keyword evidence="2" id="KW-1185">Reference proteome</keyword>
<name>A0A255GQG7_9ACTN</name>
<gene>
    <name evidence="1" type="ORF">CGZ93_17895</name>
</gene>
<reference evidence="1 2" key="1">
    <citation type="submission" date="2017-07" db="EMBL/GenBank/DDBJ databases">
        <title>Draft whole genome sequences of clinical Proprionibacteriaceae strains.</title>
        <authorList>
            <person name="Bernier A.-M."/>
            <person name="Bernard K."/>
            <person name="Domingo M.-C."/>
        </authorList>
    </citation>
    <scope>NUCLEOTIDE SEQUENCE [LARGE SCALE GENOMIC DNA]</scope>
    <source>
        <strain evidence="1 2">NML 130396</strain>
    </source>
</reference>
<dbReference type="RefSeq" id="WP_094365520.1">
    <property type="nucleotide sequence ID" value="NZ_NMVQ01000047.1"/>
</dbReference>
<evidence type="ECO:0000313" key="1">
    <source>
        <dbReference type="EMBL" id="OYO16633.1"/>
    </source>
</evidence>
<accession>A0A255GQG7</accession>
<protein>
    <recommendedName>
        <fullName evidence="3">Head-to-tail stopper</fullName>
    </recommendedName>
</protein>
<dbReference type="AlphaFoldDB" id="A0A255GQG7"/>
<sequence length="111" mass="12342">MTEPLPGWCTPHSVTVEMHEGAGAYGDTYSAPVALACWRKETRQLVRDKNGDEVVSEAQLRLRPDEEGRDVEALFVPDSRVTLDSGRITYVIGAGRRDGLGFWDHVEVTLQ</sequence>
<dbReference type="Proteomes" id="UP000216311">
    <property type="component" value="Unassembled WGS sequence"/>
</dbReference>
<dbReference type="OrthoDB" id="5082334at2"/>
<dbReference type="EMBL" id="NMVQ01000047">
    <property type="protein sequence ID" value="OYO16633.1"/>
    <property type="molecule type" value="Genomic_DNA"/>
</dbReference>
<evidence type="ECO:0000313" key="2">
    <source>
        <dbReference type="Proteomes" id="UP000216311"/>
    </source>
</evidence>